<feature type="domain" description="Cyclin N-terminal" evidence="3">
    <location>
        <begin position="30"/>
        <end position="158"/>
    </location>
</feature>
<sequence length="364" mass="40985">MSSHLLPPTGNAAPTQNQLLVETLTDRILAMRKQELQYNIRHYVRNITGGSDADITENNWREKIVTWTFSVVDFFDLAREVVAFSLSLFDRFLATRGNRCNGNSALLISLTTLHIAIKLNERRRIKLSTLANLGRGQFGPKHIEEMEWIILTTLGWRVHPPTAVAFVSNLLSFLPEVHPAIKNDIYELAKYLTELSVCDAFFVDIPASTIAYASILNVMEELRQFGRSYLPSRVRDRFVRNLSEKVYMDHTSVDVVHARHELRTKYAASLRAYAQEESVVFGQQAHQQRGTADDASRTSSKGSIKGGLTGRSRSRSGSYDSAGSWSRYSASPQVHRRSRHRARSPSCSTLRNRASTSPSVTSVQ</sequence>
<dbReference type="InterPro" id="IPR039361">
    <property type="entry name" value="Cyclin"/>
</dbReference>
<evidence type="ECO:0000259" key="3">
    <source>
        <dbReference type="Pfam" id="PF00134"/>
    </source>
</evidence>
<reference evidence="5" key="1">
    <citation type="submission" date="2021-01" db="EMBL/GenBank/DDBJ databases">
        <authorList>
            <person name="Corre E."/>
            <person name="Pelletier E."/>
            <person name="Niang G."/>
            <person name="Scheremetjew M."/>
            <person name="Finn R."/>
            <person name="Kale V."/>
            <person name="Holt S."/>
            <person name="Cochrane G."/>
            <person name="Meng A."/>
            <person name="Brown T."/>
            <person name="Cohen L."/>
        </authorList>
    </citation>
    <scope>NUCLEOTIDE SEQUENCE</scope>
    <source>
        <strain evidence="5">Isolate 1302-5</strain>
    </source>
</reference>
<feature type="compositionally biased region" description="Polar residues" evidence="2">
    <location>
        <begin position="349"/>
        <end position="364"/>
    </location>
</feature>
<evidence type="ECO:0000256" key="2">
    <source>
        <dbReference type="SAM" id="MobiDB-lite"/>
    </source>
</evidence>
<feature type="compositionally biased region" description="Low complexity" evidence="2">
    <location>
        <begin position="315"/>
        <end position="327"/>
    </location>
</feature>
<protein>
    <recommendedName>
        <fullName evidence="6">Cyclin N-terminal domain-containing protein</fullName>
    </recommendedName>
</protein>
<dbReference type="EMBL" id="HBKQ01054794">
    <property type="protein sequence ID" value="CAE2280934.1"/>
    <property type="molecule type" value="Transcribed_RNA"/>
</dbReference>
<evidence type="ECO:0000256" key="1">
    <source>
        <dbReference type="ARBA" id="ARBA00023127"/>
    </source>
</evidence>
<keyword evidence="1" id="KW-0195">Cyclin</keyword>
<dbReference type="InterPro" id="IPR006671">
    <property type="entry name" value="Cyclin_N"/>
</dbReference>
<dbReference type="Pfam" id="PF00134">
    <property type="entry name" value="Cyclin_N"/>
    <property type="match status" value="1"/>
</dbReference>
<feature type="compositionally biased region" description="Basic residues" evidence="2">
    <location>
        <begin position="334"/>
        <end position="343"/>
    </location>
</feature>
<organism evidence="5">
    <name type="scientific">Odontella aurita</name>
    <dbReference type="NCBI Taxonomy" id="265563"/>
    <lineage>
        <taxon>Eukaryota</taxon>
        <taxon>Sar</taxon>
        <taxon>Stramenopiles</taxon>
        <taxon>Ochrophyta</taxon>
        <taxon>Bacillariophyta</taxon>
        <taxon>Mediophyceae</taxon>
        <taxon>Biddulphiophycidae</taxon>
        <taxon>Eupodiscales</taxon>
        <taxon>Odontellaceae</taxon>
        <taxon>Odontella</taxon>
    </lineage>
</organism>
<evidence type="ECO:0008006" key="6">
    <source>
        <dbReference type="Google" id="ProtNLM"/>
    </source>
</evidence>
<evidence type="ECO:0000313" key="5">
    <source>
        <dbReference type="EMBL" id="CAE2280934.1"/>
    </source>
</evidence>
<feature type="domain" description="Cyclin C-terminal" evidence="4">
    <location>
        <begin position="182"/>
        <end position="224"/>
    </location>
</feature>
<dbReference type="FunFam" id="1.10.472.10:FF:000093">
    <property type="entry name" value="Predicted protein"/>
    <property type="match status" value="1"/>
</dbReference>
<dbReference type="AlphaFoldDB" id="A0A7S4K289"/>
<dbReference type="Pfam" id="PF02984">
    <property type="entry name" value="Cyclin_C"/>
    <property type="match status" value="1"/>
</dbReference>
<dbReference type="Gene3D" id="1.10.472.10">
    <property type="entry name" value="Cyclin-like"/>
    <property type="match status" value="1"/>
</dbReference>
<dbReference type="InterPro" id="IPR004367">
    <property type="entry name" value="Cyclin_C-dom"/>
</dbReference>
<evidence type="ECO:0000259" key="4">
    <source>
        <dbReference type="Pfam" id="PF02984"/>
    </source>
</evidence>
<dbReference type="InterPro" id="IPR036915">
    <property type="entry name" value="Cyclin-like_sf"/>
</dbReference>
<gene>
    <name evidence="5" type="ORF">OAUR00152_LOCUS37598</name>
</gene>
<name>A0A7S4K289_9STRA</name>
<feature type="region of interest" description="Disordered" evidence="2">
    <location>
        <begin position="281"/>
        <end position="364"/>
    </location>
</feature>
<dbReference type="PANTHER" id="PTHR10177">
    <property type="entry name" value="CYCLINS"/>
    <property type="match status" value="1"/>
</dbReference>
<dbReference type="SUPFAM" id="SSF47954">
    <property type="entry name" value="Cyclin-like"/>
    <property type="match status" value="1"/>
</dbReference>
<accession>A0A7S4K289</accession>
<proteinExistence type="predicted"/>